<evidence type="ECO:0000256" key="2">
    <source>
        <dbReference type="ARBA" id="ARBA00022448"/>
    </source>
</evidence>
<sequence length="445" mass="46871">MSVTTESVPGLVREVYDCCGRRYRVGPSARRLTGHSRAWMLWLPWAAMAAVGVLQYGFGAAVPALSAAHGWPPAQTFWLLALWTVCQAGVGLPTAYLRERGVVGPRTVMLLGAALCLAGPVTLANSNTMGAAVLGYSVLSGTGAGLVYAGATSVASKWHPERSASKVSFVTGAFAYGSVPFVIAYVIGMTPTNLPVFMGVTGLLIGLVVAFAGILLRDPPAHWWPPHLDPQRWALDNRLNPGRVANPPAVRQFTPHEAIRTGVLPIMYVLLFFAGAVSLFNVTFFATYALWSGLTPWPIAVGAALLVGLNGAGRAFAIRVSNRLGRRRTLSFVLSTLALGQLCFAGAASAGIRPLLFVAVALAGIGGGAFYPLFASLTRDYFGERNTLEIHGVIYSAKAFAGICGVGLAAVAVPAFGYPAVFLLACVLALGSALLSRRLRRPGHH</sequence>
<feature type="transmembrane region" description="Helical" evidence="7">
    <location>
        <begin position="38"/>
        <end position="57"/>
    </location>
</feature>
<dbReference type="Proteomes" id="UP001500618">
    <property type="component" value="Unassembled WGS sequence"/>
</dbReference>
<evidence type="ECO:0000256" key="3">
    <source>
        <dbReference type="ARBA" id="ARBA00022475"/>
    </source>
</evidence>
<evidence type="ECO:0000256" key="6">
    <source>
        <dbReference type="ARBA" id="ARBA00023136"/>
    </source>
</evidence>
<gene>
    <name evidence="9" type="ORF">GCM10009765_38290</name>
</gene>
<evidence type="ECO:0000256" key="1">
    <source>
        <dbReference type="ARBA" id="ARBA00004651"/>
    </source>
</evidence>
<feature type="transmembrane region" description="Helical" evidence="7">
    <location>
        <begin position="416"/>
        <end position="435"/>
    </location>
</feature>
<dbReference type="RefSeq" id="WP_344311598.1">
    <property type="nucleotide sequence ID" value="NZ_BAAANY010000013.1"/>
</dbReference>
<dbReference type="InterPro" id="IPR050171">
    <property type="entry name" value="MFS_Transporters"/>
</dbReference>
<keyword evidence="5 7" id="KW-1133">Transmembrane helix</keyword>
<keyword evidence="4 7" id="KW-0812">Transmembrane</keyword>
<dbReference type="InterPro" id="IPR011701">
    <property type="entry name" value="MFS"/>
</dbReference>
<organism evidence="9 10">
    <name type="scientific">Fodinicola feengrottensis</name>
    <dbReference type="NCBI Taxonomy" id="435914"/>
    <lineage>
        <taxon>Bacteria</taxon>
        <taxon>Bacillati</taxon>
        <taxon>Actinomycetota</taxon>
        <taxon>Actinomycetes</taxon>
        <taxon>Mycobacteriales</taxon>
        <taxon>Fodinicola</taxon>
    </lineage>
</organism>
<feature type="transmembrane region" description="Helical" evidence="7">
    <location>
        <begin position="194"/>
        <end position="216"/>
    </location>
</feature>
<dbReference type="InterPro" id="IPR020846">
    <property type="entry name" value="MFS_dom"/>
</dbReference>
<dbReference type="SUPFAM" id="SSF103473">
    <property type="entry name" value="MFS general substrate transporter"/>
    <property type="match status" value="1"/>
</dbReference>
<dbReference type="InterPro" id="IPR036259">
    <property type="entry name" value="MFS_trans_sf"/>
</dbReference>
<evidence type="ECO:0000256" key="5">
    <source>
        <dbReference type="ARBA" id="ARBA00022989"/>
    </source>
</evidence>
<feature type="transmembrane region" description="Helical" evidence="7">
    <location>
        <begin position="329"/>
        <end position="349"/>
    </location>
</feature>
<dbReference type="Pfam" id="PF07690">
    <property type="entry name" value="MFS_1"/>
    <property type="match status" value="1"/>
</dbReference>
<evidence type="ECO:0000313" key="9">
    <source>
        <dbReference type="EMBL" id="GAA1685343.1"/>
    </source>
</evidence>
<proteinExistence type="predicted"/>
<evidence type="ECO:0000256" key="7">
    <source>
        <dbReference type="SAM" id="Phobius"/>
    </source>
</evidence>
<dbReference type="EMBL" id="BAAANY010000013">
    <property type="protein sequence ID" value="GAA1685343.1"/>
    <property type="molecule type" value="Genomic_DNA"/>
</dbReference>
<protein>
    <submittedName>
        <fullName evidence="9">OFA family MFS transporter</fullName>
    </submittedName>
</protein>
<dbReference type="PROSITE" id="PS50850">
    <property type="entry name" value="MFS"/>
    <property type="match status" value="1"/>
</dbReference>
<feature type="transmembrane region" description="Helical" evidence="7">
    <location>
        <begin position="108"/>
        <end position="127"/>
    </location>
</feature>
<feature type="transmembrane region" description="Helical" evidence="7">
    <location>
        <begin position="390"/>
        <end position="410"/>
    </location>
</feature>
<dbReference type="CDD" id="cd17353">
    <property type="entry name" value="MFS_OFA_like"/>
    <property type="match status" value="1"/>
</dbReference>
<name>A0ABN2HCU2_9ACTN</name>
<dbReference type="Gene3D" id="1.20.1250.20">
    <property type="entry name" value="MFS general substrate transporter like domains"/>
    <property type="match status" value="2"/>
</dbReference>
<keyword evidence="10" id="KW-1185">Reference proteome</keyword>
<feature type="transmembrane region" description="Helical" evidence="7">
    <location>
        <begin position="167"/>
        <end position="188"/>
    </location>
</feature>
<keyword evidence="6 7" id="KW-0472">Membrane</keyword>
<feature type="transmembrane region" description="Helical" evidence="7">
    <location>
        <begin position="77"/>
        <end position="96"/>
    </location>
</feature>
<feature type="domain" description="Major facilitator superfamily (MFS) profile" evidence="8">
    <location>
        <begin position="263"/>
        <end position="445"/>
    </location>
</feature>
<keyword evidence="2" id="KW-0813">Transport</keyword>
<evidence type="ECO:0000256" key="4">
    <source>
        <dbReference type="ARBA" id="ARBA00022692"/>
    </source>
</evidence>
<feature type="transmembrane region" description="Helical" evidence="7">
    <location>
        <begin position="297"/>
        <end position="317"/>
    </location>
</feature>
<feature type="transmembrane region" description="Helical" evidence="7">
    <location>
        <begin position="355"/>
        <end position="378"/>
    </location>
</feature>
<dbReference type="PANTHER" id="PTHR23517:SF13">
    <property type="entry name" value="MAJOR FACILITATOR SUPERFAMILY MFS_1"/>
    <property type="match status" value="1"/>
</dbReference>
<comment type="subcellular location">
    <subcellularLocation>
        <location evidence="1">Cell membrane</location>
        <topology evidence="1">Multi-pass membrane protein</topology>
    </subcellularLocation>
</comment>
<evidence type="ECO:0000259" key="8">
    <source>
        <dbReference type="PROSITE" id="PS50850"/>
    </source>
</evidence>
<evidence type="ECO:0000313" key="10">
    <source>
        <dbReference type="Proteomes" id="UP001500618"/>
    </source>
</evidence>
<dbReference type="PANTHER" id="PTHR23517">
    <property type="entry name" value="RESISTANCE PROTEIN MDTM, PUTATIVE-RELATED-RELATED"/>
    <property type="match status" value="1"/>
</dbReference>
<accession>A0ABN2HCU2</accession>
<reference evidence="9 10" key="1">
    <citation type="journal article" date="2019" name="Int. J. Syst. Evol. Microbiol.">
        <title>The Global Catalogue of Microorganisms (GCM) 10K type strain sequencing project: providing services to taxonomists for standard genome sequencing and annotation.</title>
        <authorList>
            <consortium name="The Broad Institute Genomics Platform"/>
            <consortium name="The Broad Institute Genome Sequencing Center for Infectious Disease"/>
            <person name="Wu L."/>
            <person name="Ma J."/>
        </authorList>
    </citation>
    <scope>NUCLEOTIDE SEQUENCE [LARGE SCALE GENOMIC DNA]</scope>
    <source>
        <strain evidence="9 10">JCM 14718</strain>
    </source>
</reference>
<feature type="transmembrane region" description="Helical" evidence="7">
    <location>
        <begin position="266"/>
        <end position="291"/>
    </location>
</feature>
<feature type="transmembrane region" description="Helical" evidence="7">
    <location>
        <begin position="133"/>
        <end position="155"/>
    </location>
</feature>
<comment type="caution">
    <text evidence="9">The sequence shown here is derived from an EMBL/GenBank/DDBJ whole genome shotgun (WGS) entry which is preliminary data.</text>
</comment>
<keyword evidence="3" id="KW-1003">Cell membrane</keyword>